<dbReference type="PROSITE" id="PS50885">
    <property type="entry name" value="HAMP"/>
    <property type="match status" value="1"/>
</dbReference>
<dbReference type="SMART" id="SM00304">
    <property type="entry name" value="HAMP"/>
    <property type="match status" value="1"/>
</dbReference>
<dbReference type="SMART" id="SM01049">
    <property type="entry name" value="Cache_2"/>
    <property type="match status" value="1"/>
</dbReference>
<comment type="caution">
    <text evidence="12">The sequence shown here is derived from an EMBL/GenBank/DDBJ whole genome shotgun (WGS) entry which is preliminary data.</text>
</comment>
<evidence type="ECO:0000256" key="4">
    <source>
        <dbReference type="ARBA" id="ARBA00022989"/>
    </source>
</evidence>
<dbReference type="SMART" id="SM00283">
    <property type="entry name" value="MA"/>
    <property type="match status" value="1"/>
</dbReference>
<dbReference type="InterPro" id="IPR003660">
    <property type="entry name" value="HAMP_dom"/>
</dbReference>
<dbReference type="Gene3D" id="3.30.450.20">
    <property type="entry name" value="PAS domain"/>
    <property type="match status" value="1"/>
</dbReference>
<dbReference type="PROSITE" id="PS50111">
    <property type="entry name" value="CHEMOTAXIS_TRANSDUC_2"/>
    <property type="match status" value="1"/>
</dbReference>
<dbReference type="AlphaFoldDB" id="A0A8J3E338"/>
<dbReference type="EMBL" id="BMJQ01000001">
    <property type="protein sequence ID" value="GGF03559.1"/>
    <property type="molecule type" value="Genomic_DNA"/>
</dbReference>
<dbReference type="SUPFAM" id="SSF58104">
    <property type="entry name" value="Methyl-accepting chemotaxis protein (MCP) signaling domain"/>
    <property type="match status" value="1"/>
</dbReference>
<comment type="similarity">
    <text evidence="7">Belongs to the methyl-accepting chemotaxis (MCP) protein family.</text>
</comment>
<dbReference type="GO" id="GO:0005886">
    <property type="term" value="C:plasma membrane"/>
    <property type="evidence" value="ECO:0007669"/>
    <property type="project" value="UniProtKB-SubCell"/>
</dbReference>
<protein>
    <submittedName>
        <fullName evidence="12">Chemotaxis protein</fullName>
    </submittedName>
</protein>
<keyword evidence="13" id="KW-1185">Reference proteome</keyword>
<feature type="domain" description="HAMP" evidence="11">
    <location>
        <begin position="209"/>
        <end position="262"/>
    </location>
</feature>
<dbReference type="Gene3D" id="1.10.8.500">
    <property type="entry name" value="HAMP domain in histidine kinase"/>
    <property type="match status" value="1"/>
</dbReference>
<feature type="transmembrane region" description="Helical" evidence="9">
    <location>
        <begin position="181"/>
        <end position="207"/>
    </location>
</feature>
<feature type="domain" description="Methyl-accepting transducer" evidence="10">
    <location>
        <begin position="303"/>
        <end position="525"/>
    </location>
</feature>
<dbReference type="GO" id="GO:0007165">
    <property type="term" value="P:signal transduction"/>
    <property type="evidence" value="ECO:0007669"/>
    <property type="project" value="UniProtKB-KW"/>
</dbReference>
<evidence type="ECO:0000256" key="7">
    <source>
        <dbReference type="ARBA" id="ARBA00029447"/>
    </source>
</evidence>
<evidence type="ECO:0000259" key="10">
    <source>
        <dbReference type="PROSITE" id="PS50111"/>
    </source>
</evidence>
<keyword evidence="2" id="KW-1003">Cell membrane</keyword>
<reference evidence="12" key="2">
    <citation type="submission" date="2020-09" db="EMBL/GenBank/DDBJ databases">
        <authorList>
            <person name="Sun Q."/>
            <person name="Zhou Y."/>
        </authorList>
    </citation>
    <scope>NUCLEOTIDE SEQUENCE</scope>
    <source>
        <strain evidence="12">CGMCC 1.15725</strain>
    </source>
</reference>
<gene>
    <name evidence="12" type="ORF">GCM10011611_06310</name>
</gene>
<comment type="subcellular location">
    <subcellularLocation>
        <location evidence="1">Cell membrane</location>
        <topology evidence="1">Multi-pass membrane protein</topology>
    </subcellularLocation>
</comment>
<evidence type="ECO:0000256" key="5">
    <source>
        <dbReference type="ARBA" id="ARBA00023136"/>
    </source>
</evidence>
<evidence type="ECO:0000256" key="3">
    <source>
        <dbReference type="ARBA" id="ARBA00022692"/>
    </source>
</evidence>
<dbReference type="InterPro" id="IPR004090">
    <property type="entry name" value="Chemotax_Me-accpt_rcpt"/>
</dbReference>
<evidence type="ECO:0000313" key="12">
    <source>
        <dbReference type="EMBL" id="GGF03559.1"/>
    </source>
</evidence>
<evidence type="ECO:0000259" key="11">
    <source>
        <dbReference type="PROSITE" id="PS50885"/>
    </source>
</evidence>
<dbReference type="Gene3D" id="1.10.287.950">
    <property type="entry name" value="Methyl-accepting chemotaxis protein"/>
    <property type="match status" value="1"/>
</dbReference>
<dbReference type="Pfam" id="PF17200">
    <property type="entry name" value="sCache_2"/>
    <property type="match status" value="1"/>
</dbReference>
<keyword evidence="6 8" id="KW-0807">Transducer</keyword>
<evidence type="ECO:0000256" key="6">
    <source>
        <dbReference type="ARBA" id="ARBA00023224"/>
    </source>
</evidence>
<dbReference type="PRINTS" id="PR00260">
    <property type="entry name" value="CHEMTRNSDUCR"/>
</dbReference>
<reference evidence="12" key="1">
    <citation type="journal article" date="2014" name="Int. J. Syst. Evol. Microbiol.">
        <title>Complete genome sequence of Corynebacterium casei LMG S-19264T (=DSM 44701T), isolated from a smear-ripened cheese.</title>
        <authorList>
            <consortium name="US DOE Joint Genome Institute (JGI-PGF)"/>
            <person name="Walter F."/>
            <person name="Albersmeier A."/>
            <person name="Kalinowski J."/>
            <person name="Ruckert C."/>
        </authorList>
    </citation>
    <scope>NUCLEOTIDE SEQUENCE</scope>
    <source>
        <strain evidence="12">CGMCC 1.15725</strain>
    </source>
</reference>
<evidence type="ECO:0000256" key="9">
    <source>
        <dbReference type="SAM" id="Phobius"/>
    </source>
</evidence>
<dbReference type="RefSeq" id="WP_189042321.1">
    <property type="nucleotide sequence ID" value="NZ_BMJQ01000001.1"/>
</dbReference>
<sequence length="559" mass="58544">MQRLSITQRVALIVGLLVLSIVGVVAIQAVSFRNSMIQERQDKLRDMVTSVLGAVKFYDGQVAAGKISLADAQEAVKVAARAMRWSDGNYYGIYQYDGVTLVHSNPKFEGVNRIDTRDPQGNRTVADLIDAGRKPGGGFVWTLVPRPGQQVAVSKLTFAQGYEPWKWVIQAGVYVDDIDAIVWRGVLTIGGFALVAALLAGGLAAYVGRSISRPIGGLAGTMQTLASGDMAVTVPYVAEQNEIGTMARAVEVFRTSMAEGDALREEQERLKQAAAADRRTSLLRMADEFEAAVGGVVEAVSASSAEMRRSAATLTESARSTSDKSDEIVALSDDASQNVSAVAGASEELFASISEISRRLAEAVKTTGEADAEARVAAGLMQSLERTTGRIGEVVGLINSIASQTNLLALNATIEAARAGEAGKGFAIVASEVKALARQTADATDEIRTQVGAIQQEATAALKSISGVTRTVSDISELVTAVAAATEQQTAATEEISRRVQQVATGTGAVSASMGVVAQAMGSTRSEAGQVLDAATTLAERGVTLKQKVGGFLETIRAA</sequence>
<dbReference type="Pfam" id="PF00672">
    <property type="entry name" value="HAMP"/>
    <property type="match status" value="1"/>
</dbReference>
<evidence type="ECO:0000256" key="8">
    <source>
        <dbReference type="PROSITE-ProRule" id="PRU00284"/>
    </source>
</evidence>
<dbReference type="PANTHER" id="PTHR32089:SF112">
    <property type="entry name" value="LYSOZYME-LIKE PROTEIN-RELATED"/>
    <property type="match status" value="1"/>
</dbReference>
<keyword evidence="3 9" id="KW-0812">Transmembrane</keyword>
<proteinExistence type="inferred from homology"/>
<dbReference type="GO" id="GO:0006935">
    <property type="term" value="P:chemotaxis"/>
    <property type="evidence" value="ECO:0007669"/>
    <property type="project" value="InterPro"/>
</dbReference>
<evidence type="ECO:0000256" key="1">
    <source>
        <dbReference type="ARBA" id="ARBA00004651"/>
    </source>
</evidence>
<dbReference type="InterPro" id="IPR004089">
    <property type="entry name" value="MCPsignal_dom"/>
</dbReference>
<keyword evidence="4 9" id="KW-1133">Transmembrane helix</keyword>
<dbReference type="CDD" id="cd06225">
    <property type="entry name" value="HAMP"/>
    <property type="match status" value="1"/>
</dbReference>
<dbReference type="PANTHER" id="PTHR32089">
    <property type="entry name" value="METHYL-ACCEPTING CHEMOTAXIS PROTEIN MCPB"/>
    <property type="match status" value="1"/>
</dbReference>
<dbReference type="Pfam" id="PF00015">
    <property type="entry name" value="MCPsignal"/>
    <property type="match status" value="1"/>
</dbReference>
<name>A0A8J3E338_9PROT</name>
<dbReference type="Proteomes" id="UP000646365">
    <property type="component" value="Unassembled WGS sequence"/>
</dbReference>
<dbReference type="GO" id="GO:0004888">
    <property type="term" value="F:transmembrane signaling receptor activity"/>
    <property type="evidence" value="ECO:0007669"/>
    <property type="project" value="InterPro"/>
</dbReference>
<keyword evidence="5 9" id="KW-0472">Membrane</keyword>
<evidence type="ECO:0000256" key="2">
    <source>
        <dbReference type="ARBA" id="ARBA00022475"/>
    </source>
</evidence>
<dbReference type="InterPro" id="IPR033480">
    <property type="entry name" value="sCache_2"/>
</dbReference>
<evidence type="ECO:0000313" key="13">
    <source>
        <dbReference type="Proteomes" id="UP000646365"/>
    </source>
</evidence>
<organism evidence="12 13">
    <name type="scientific">Aliidongia dinghuensis</name>
    <dbReference type="NCBI Taxonomy" id="1867774"/>
    <lineage>
        <taxon>Bacteria</taxon>
        <taxon>Pseudomonadati</taxon>
        <taxon>Pseudomonadota</taxon>
        <taxon>Alphaproteobacteria</taxon>
        <taxon>Rhodospirillales</taxon>
        <taxon>Dongiaceae</taxon>
        <taxon>Aliidongia</taxon>
    </lineage>
</organism>
<accession>A0A8J3E338</accession>